<keyword evidence="6" id="KW-0472">Membrane</keyword>
<reference evidence="13 14" key="1">
    <citation type="journal article" date="2021" name="Sci. Rep.">
        <title>The distribution of antibiotic resistance genes in chicken gut microbiota commensals.</title>
        <authorList>
            <person name="Juricova H."/>
            <person name="Matiasovicova J."/>
            <person name="Kubasova T."/>
            <person name="Cejkova D."/>
            <person name="Rychlik I."/>
        </authorList>
    </citation>
    <scope>NUCLEOTIDE SEQUENCE [LARGE SCALE GENOMIC DNA]</scope>
    <source>
        <strain evidence="13 14">An772</strain>
    </source>
</reference>
<feature type="chain" id="PRO_5045677142" evidence="11">
    <location>
        <begin position="36"/>
        <end position="365"/>
    </location>
</feature>
<evidence type="ECO:0000256" key="8">
    <source>
        <dbReference type="ARBA" id="ARBA00023237"/>
    </source>
</evidence>
<evidence type="ECO:0000256" key="10">
    <source>
        <dbReference type="ARBA" id="ARBA00023288"/>
    </source>
</evidence>
<dbReference type="Proteomes" id="UP000766986">
    <property type="component" value="Unassembled WGS sequence"/>
</dbReference>
<keyword evidence="8" id="KW-0998">Cell outer membrane</keyword>
<comment type="caution">
    <text evidence="13">The sequence shown here is derived from an EMBL/GenBank/DDBJ whole genome shotgun (WGS) entry which is preliminary data.</text>
</comment>
<accession>A0ABS2E2M1</accession>
<dbReference type="InterPro" id="IPR014941">
    <property type="entry name" value="FimB/Mfa2/Mfa3"/>
</dbReference>
<feature type="signal peptide" evidence="11">
    <location>
        <begin position="1"/>
        <end position="35"/>
    </location>
</feature>
<name>A0ABS2E2M1_9BACT</name>
<evidence type="ECO:0000256" key="2">
    <source>
        <dbReference type="ARBA" id="ARBA00004561"/>
    </source>
</evidence>
<evidence type="ECO:0000256" key="9">
    <source>
        <dbReference type="ARBA" id="ARBA00023263"/>
    </source>
</evidence>
<organism evidence="13 14">
    <name type="scientific">Mediterranea massiliensis</name>
    <dbReference type="NCBI Taxonomy" id="1841865"/>
    <lineage>
        <taxon>Bacteria</taxon>
        <taxon>Pseudomonadati</taxon>
        <taxon>Bacteroidota</taxon>
        <taxon>Bacteroidia</taxon>
        <taxon>Bacteroidales</taxon>
        <taxon>Bacteroidaceae</taxon>
        <taxon>Mediterranea</taxon>
    </lineage>
</organism>
<keyword evidence="14" id="KW-1185">Reference proteome</keyword>
<gene>
    <name evidence="13" type="ORF">H7U35_11810</name>
</gene>
<dbReference type="EMBL" id="JACLYZ010000030">
    <property type="protein sequence ID" value="MBM6735895.1"/>
    <property type="molecule type" value="Genomic_DNA"/>
</dbReference>
<evidence type="ECO:0000313" key="13">
    <source>
        <dbReference type="EMBL" id="MBM6735895.1"/>
    </source>
</evidence>
<evidence type="ECO:0000256" key="3">
    <source>
        <dbReference type="ARBA" id="ARBA00006011"/>
    </source>
</evidence>
<sequence>MKRELHHIVTFFRRVRMLLPAWLLLLTGTACTEQADDPTATDGRIATLRLLVPLPDAATRVDIGDDYEADLTAEESAIHTLRVVVYSLRDGNNATTLNRLFTAAELTAADTDGDGIAELTLSGIPTGTAQVCAIANEASIGRNYSNILDMQKEAVEVGSYSKVLIVDEKNTYFPKRGTQLLDEAGGPKGLPMSWMKKDYDVTGNTTLDVELERCVAKIRMQIQNNFSADITLKEVSFGEFFGNSFYLFRETSLDVPGQTYQARTFKDEVTYTIPPGGNEVLILYFYPSFAWTTGVTASPYTVGYKTEKGQYPLMAFLHADGERYNSIPRNKQVNIGVTLSGKTNVQIDFEVVPWTEVEVNVPDFN</sequence>
<feature type="domain" description="Major fimbrial subunit protein N-terminal" evidence="12">
    <location>
        <begin position="65"/>
        <end position="156"/>
    </location>
</feature>
<keyword evidence="10" id="KW-0449">Lipoprotein</keyword>
<proteinExistence type="inferred from homology"/>
<dbReference type="PROSITE" id="PS51257">
    <property type="entry name" value="PROKAR_LIPOPROTEIN"/>
    <property type="match status" value="1"/>
</dbReference>
<comment type="similarity">
    <text evidence="3">Belongs to the bacteroidetes fimbrillin superfamily. FimA/Mfa1 family.</text>
</comment>
<evidence type="ECO:0000313" key="14">
    <source>
        <dbReference type="Proteomes" id="UP000766986"/>
    </source>
</evidence>
<evidence type="ECO:0000259" key="12">
    <source>
        <dbReference type="Pfam" id="PF06321"/>
    </source>
</evidence>
<dbReference type="Pfam" id="PF06321">
    <property type="entry name" value="P_gingi_FimA"/>
    <property type="match status" value="1"/>
</dbReference>
<comment type="subcellular location">
    <subcellularLocation>
        <location evidence="1">Cell outer membrane</location>
    </subcellularLocation>
    <subcellularLocation>
        <location evidence="2">Fimbrium</location>
    </subcellularLocation>
</comment>
<evidence type="ECO:0000256" key="5">
    <source>
        <dbReference type="ARBA" id="ARBA00022729"/>
    </source>
</evidence>
<dbReference type="RefSeq" id="WP_205096095.1">
    <property type="nucleotide sequence ID" value="NZ_JACLYZ010000030.1"/>
</dbReference>
<evidence type="ECO:0000256" key="11">
    <source>
        <dbReference type="SAM" id="SignalP"/>
    </source>
</evidence>
<keyword evidence="5 11" id="KW-0732">Signal</keyword>
<keyword evidence="7" id="KW-0564">Palmitate</keyword>
<keyword evidence="9" id="KW-0281">Fimbrium</keyword>
<evidence type="ECO:0000256" key="7">
    <source>
        <dbReference type="ARBA" id="ARBA00023139"/>
    </source>
</evidence>
<comment type="similarity">
    <text evidence="4">Belongs to the bacteroidetes fimbrillin superfamily. FimB/Mfa2 family.</text>
</comment>
<protein>
    <submittedName>
        <fullName evidence="13">FimB/Mfa2 family fimbrial subunit</fullName>
    </submittedName>
</protein>
<dbReference type="Pfam" id="PF08842">
    <property type="entry name" value="Mfa2"/>
    <property type="match status" value="1"/>
</dbReference>
<dbReference type="InterPro" id="IPR029141">
    <property type="entry name" value="FimA_N"/>
</dbReference>
<evidence type="ECO:0000256" key="4">
    <source>
        <dbReference type="ARBA" id="ARBA00007248"/>
    </source>
</evidence>
<evidence type="ECO:0000256" key="1">
    <source>
        <dbReference type="ARBA" id="ARBA00004442"/>
    </source>
</evidence>
<evidence type="ECO:0000256" key="6">
    <source>
        <dbReference type="ARBA" id="ARBA00023136"/>
    </source>
</evidence>